<protein>
    <submittedName>
        <fullName evidence="1">Uncharacterized protein</fullName>
    </submittedName>
</protein>
<evidence type="ECO:0000313" key="2">
    <source>
        <dbReference type="Proteomes" id="UP000821865"/>
    </source>
</evidence>
<dbReference type="EMBL" id="CM023477">
    <property type="protein sequence ID" value="KAH7937692.1"/>
    <property type="molecule type" value="Genomic_DNA"/>
</dbReference>
<name>A0ACB8C9V9_DERSI</name>
<reference evidence="1" key="1">
    <citation type="submission" date="2020-05" db="EMBL/GenBank/DDBJ databases">
        <title>Large-scale comparative analyses of tick genomes elucidate their genetic diversity and vector capacities.</title>
        <authorList>
            <person name="Jia N."/>
            <person name="Wang J."/>
            <person name="Shi W."/>
            <person name="Du L."/>
            <person name="Sun Y."/>
            <person name="Zhan W."/>
            <person name="Jiang J."/>
            <person name="Wang Q."/>
            <person name="Zhang B."/>
            <person name="Ji P."/>
            <person name="Sakyi L.B."/>
            <person name="Cui X."/>
            <person name="Yuan T."/>
            <person name="Jiang B."/>
            <person name="Yang W."/>
            <person name="Lam T.T.-Y."/>
            <person name="Chang Q."/>
            <person name="Ding S."/>
            <person name="Wang X."/>
            <person name="Zhu J."/>
            <person name="Ruan X."/>
            <person name="Zhao L."/>
            <person name="Wei J."/>
            <person name="Que T."/>
            <person name="Du C."/>
            <person name="Cheng J."/>
            <person name="Dai P."/>
            <person name="Han X."/>
            <person name="Huang E."/>
            <person name="Gao Y."/>
            <person name="Liu J."/>
            <person name="Shao H."/>
            <person name="Ye R."/>
            <person name="Li L."/>
            <person name="Wei W."/>
            <person name="Wang X."/>
            <person name="Wang C."/>
            <person name="Yang T."/>
            <person name="Huo Q."/>
            <person name="Li W."/>
            <person name="Guo W."/>
            <person name="Chen H."/>
            <person name="Zhou L."/>
            <person name="Ni X."/>
            <person name="Tian J."/>
            <person name="Zhou Y."/>
            <person name="Sheng Y."/>
            <person name="Liu T."/>
            <person name="Pan Y."/>
            <person name="Xia L."/>
            <person name="Li J."/>
            <person name="Zhao F."/>
            <person name="Cao W."/>
        </authorList>
    </citation>
    <scope>NUCLEOTIDE SEQUENCE</scope>
    <source>
        <strain evidence="1">Dsil-2018</strain>
    </source>
</reference>
<accession>A0ACB8C9V9</accession>
<sequence>MASQPSPTRASQEASAVIRRSRVPMPFKRDHDVSSMYFHRVRSDIEDIMTDPPPLIYIAPEENDITQINALVVGPSDTPYEGGFLRFRIVCPNEYPIEPPRVCFLTTDAGRVQLHPNLYPSGGVSLSILGTYEGPHWSPAQSIGSLLVSIQSLLTDDPFYNGPYVAKGTHQEAASNYRVFVRHEVVRVAVCDEVESCLEDNSQQPAVLREKVLELFPEFYDRYEEAVRSHLHLTGTRMQDPISFAHGVYQHDALLSRLRDLKAKVQKRSESVLLKESQ</sequence>
<comment type="caution">
    <text evidence="1">The sequence shown here is derived from an EMBL/GenBank/DDBJ whole genome shotgun (WGS) entry which is preliminary data.</text>
</comment>
<dbReference type="Proteomes" id="UP000821865">
    <property type="component" value="Chromosome 8"/>
</dbReference>
<proteinExistence type="predicted"/>
<gene>
    <name evidence="1" type="ORF">HPB49_014824</name>
</gene>
<evidence type="ECO:0000313" key="1">
    <source>
        <dbReference type="EMBL" id="KAH7937692.1"/>
    </source>
</evidence>
<organism evidence="1 2">
    <name type="scientific">Dermacentor silvarum</name>
    <name type="common">Tick</name>
    <dbReference type="NCBI Taxonomy" id="543639"/>
    <lineage>
        <taxon>Eukaryota</taxon>
        <taxon>Metazoa</taxon>
        <taxon>Ecdysozoa</taxon>
        <taxon>Arthropoda</taxon>
        <taxon>Chelicerata</taxon>
        <taxon>Arachnida</taxon>
        <taxon>Acari</taxon>
        <taxon>Parasitiformes</taxon>
        <taxon>Ixodida</taxon>
        <taxon>Ixodoidea</taxon>
        <taxon>Ixodidae</taxon>
        <taxon>Rhipicephalinae</taxon>
        <taxon>Dermacentor</taxon>
    </lineage>
</organism>
<keyword evidence="2" id="KW-1185">Reference proteome</keyword>